<evidence type="ECO:0000313" key="3">
    <source>
        <dbReference type="Proteomes" id="UP000266861"/>
    </source>
</evidence>
<dbReference type="AlphaFoldDB" id="A0A397GRG9"/>
<dbReference type="EMBL" id="PQFF01000391">
    <property type="protein sequence ID" value="RHZ53197.1"/>
    <property type="molecule type" value="Genomic_DNA"/>
</dbReference>
<sequence>MEKTESQEETYMLIRHLRHAIDLILITHRYFRITSSILKWRLLGKKIENPFIASCACLAKKRSEKFRLILERRSFEKQLLNTSTNLPILQYHPCDIIDVKTYKLSPQISPSERSRYADEVTKNLSRGARD</sequence>
<gene>
    <name evidence="2" type="ORF">Glove_444g16</name>
</gene>
<accession>A0A397GRG9</accession>
<dbReference type="Proteomes" id="UP000266861">
    <property type="component" value="Unassembled WGS sequence"/>
</dbReference>
<evidence type="ECO:0000313" key="2">
    <source>
        <dbReference type="EMBL" id="RHZ53197.1"/>
    </source>
</evidence>
<feature type="region of interest" description="Disordered" evidence="1">
    <location>
        <begin position="107"/>
        <end position="130"/>
    </location>
</feature>
<evidence type="ECO:0000256" key="1">
    <source>
        <dbReference type="SAM" id="MobiDB-lite"/>
    </source>
</evidence>
<organism evidence="2 3">
    <name type="scientific">Diversispora epigaea</name>
    <dbReference type="NCBI Taxonomy" id="1348612"/>
    <lineage>
        <taxon>Eukaryota</taxon>
        <taxon>Fungi</taxon>
        <taxon>Fungi incertae sedis</taxon>
        <taxon>Mucoromycota</taxon>
        <taxon>Glomeromycotina</taxon>
        <taxon>Glomeromycetes</taxon>
        <taxon>Diversisporales</taxon>
        <taxon>Diversisporaceae</taxon>
        <taxon>Diversispora</taxon>
    </lineage>
</organism>
<proteinExistence type="predicted"/>
<feature type="compositionally biased region" description="Basic and acidic residues" evidence="1">
    <location>
        <begin position="112"/>
        <end position="130"/>
    </location>
</feature>
<name>A0A397GRG9_9GLOM</name>
<reference evidence="2 3" key="1">
    <citation type="submission" date="2018-08" db="EMBL/GenBank/DDBJ databases">
        <title>Genome and evolution of the arbuscular mycorrhizal fungus Diversispora epigaea (formerly Glomus versiforme) and its bacterial endosymbionts.</title>
        <authorList>
            <person name="Sun X."/>
            <person name="Fei Z."/>
            <person name="Harrison M."/>
        </authorList>
    </citation>
    <scope>NUCLEOTIDE SEQUENCE [LARGE SCALE GENOMIC DNA]</scope>
    <source>
        <strain evidence="2 3">IT104</strain>
    </source>
</reference>
<comment type="caution">
    <text evidence="2">The sequence shown here is derived from an EMBL/GenBank/DDBJ whole genome shotgun (WGS) entry which is preliminary data.</text>
</comment>
<protein>
    <submittedName>
        <fullName evidence="2">Uncharacterized protein</fullName>
    </submittedName>
</protein>
<keyword evidence="3" id="KW-1185">Reference proteome</keyword>